<name>A0A1J3HW87_NOCCA</name>
<keyword evidence="3" id="KW-0378">Hydrolase</keyword>
<dbReference type="GO" id="GO:0005634">
    <property type="term" value="C:nucleus"/>
    <property type="evidence" value="ECO:0007669"/>
    <property type="project" value="TreeGrafter"/>
</dbReference>
<dbReference type="Pfam" id="PF02902">
    <property type="entry name" value="Peptidase_C48"/>
    <property type="match status" value="1"/>
</dbReference>
<proteinExistence type="inferred from homology"/>
<dbReference type="GO" id="GO:0016929">
    <property type="term" value="F:deSUMOylase activity"/>
    <property type="evidence" value="ECO:0007669"/>
    <property type="project" value="TreeGrafter"/>
</dbReference>
<sequence>MQHINAVIYMLRVRMLNHPEWFRSDRICFVDTTFGHYWSTKYDEFNMIAPDEHGFGRSLPLLSYDYYKGALPEPRPSMKIWGVDIDDLYIPYNVKGTHWVALYISLPKRHITIYDSLPHYTSPQELYPLIEPVAVMLPYMMRLLADEDKKDAWPFDPFTYDRPIDPAVVPQQSNGNDCGVFTLKYIECHALGMEFPQTLRHKNIPNIRMKLACDIFHETGCRGPEERDYPELD</sequence>
<keyword evidence="4" id="KW-0788">Thiol protease</keyword>
<evidence type="ECO:0000313" key="6">
    <source>
        <dbReference type="EMBL" id="JAU71917.1"/>
    </source>
</evidence>
<organism evidence="6">
    <name type="scientific">Noccaea caerulescens</name>
    <name type="common">Alpine penny-cress</name>
    <name type="synonym">Thlaspi caerulescens</name>
    <dbReference type="NCBI Taxonomy" id="107243"/>
    <lineage>
        <taxon>Eukaryota</taxon>
        <taxon>Viridiplantae</taxon>
        <taxon>Streptophyta</taxon>
        <taxon>Embryophyta</taxon>
        <taxon>Tracheophyta</taxon>
        <taxon>Spermatophyta</taxon>
        <taxon>Magnoliopsida</taxon>
        <taxon>eudicotyledons</taxon>
        <taxon>Gunneridae</taxon>
        <taxon>Pentapetalae</taxon>
        <taxon>rosids</taxon>
        <taxon>malvids</taxon>
        <taxon>Brassicales</taxon>
        <taxon>Brassicaceae</taxon>
        <taxon>Coluteocarpeae</taxon>
        <taxon>Noccaea</taxon>
    </lineage>
</organism>
<dbReference type="AlphaFoldDB" id="A0A1J3HW87"/>
<feature type="domain" description="Ubiquitin-like protease family profile" evidence="5">
    <location>
        <begin position="1"/>
        <end position="189"/>
    </location>
</feature>
<dbReference type="PANTHER" id="PTHR12606:SF136">
    <property type="entry name" value="ULP1 PROTEASE FAMILY PROTEIN"/>
    <property type="match status" value="1"/>
</dbReference>
<dbReference type="PROSITE" id="PS50600">
    <property type="entry name" value="ULP_PROTEASE"/>
    <property type="match status" value="1"/>
</dbReference>
<dbReference type="EMBL" id="GEVL01005424">
    <property type="protein sequence ID" value="JAU71917.1"/>
    <property type="molecule type" value="Transcribed_RNA"/>
</dbReference>
<keyword evidence="2 6" id="KW-0645">Protease</keyword>
<accession>A0A1J3HW87</accession>
<evidence type="ECO:0000256" key="3">
    <source>
        <dbReference type="ARBA" id="ARBA00022801"/>
    </source>
</evidence>
<evidence type="ECO:0000256" key="2">
    <source>
        <dbReference type="ARBA" id="ARBA00022670"/>
    </source>
</evidence>
<dbReference type="SUPFAM" id="SSF54001">
    <property type="entry name" value="Cysteine proteinases"/>
    <property type="match status" value="1"/>
</dbReference>
<dbReference type="Gene3D" id="3.40.395.10">
    <property type="entry name" value="Adenoviral Proteinase, Chain A"/>
    <property type="match status" value="1"/>
</dbReference>
<protein>
    <submittedName>
        <fullName evidence="6">Sentrin-specific protease 1</fullName>
    </submittedName>
</protein>
<comment type="similarity">
    <text evidence="1">Belongs to the peptidase C48 family.</text>
</comment>
<evidence type="ECO:0000259" key="5">
    <source>
        <dbReference type="PROSITE" id="PS50600"/>
    </source>
</evidence>
<reference evidence="6" key="1">
    <citation type="submission" date="2016-07" db="EMBL/GenBank/DDBJ databases">
        <title>De novo transcriptome assembly of four accessions of the metal hyperaccumulator plant Noccaea caerulescens.</title>
        <authorList>
            <person name="Blande D."/>
            <person name="Halimaa P."/>
            <person name="Tervahauta A.I."/>
            <person name="Aarts M.G."/>
            <person name="Karenlampi S.O."/>
        </authorList>
    </citation>
    <scope>NUCLEOTIDE SEQUENCE</scope>
</reference>
<dbReference type="InterPro" id="IPR003653">
    <property type="entry name" value="Peptidase_C48_C"/>
</dbReference>
<dbReference type="GO" id="GO:0006508">
    <property type="term" value="P:proteolysis"/>
    <property type="evidence" value="ECO:0007669"/>
    <property type="project" value="UniProtKB-KW"/>
</dbReference>
<evidence type="ECO:0000256" key="1">
    <source>
        <dbReference type="ARBA" id="ARBA00005234"/>
    </source>
</evidence>
<gene>
    <name evidence="6" type="ORF">LE_TR18850_c3_g1_i1_g.60473</name>
</gene>
<dbReference type="GO" id="GO:0016926">
    <property type="term" value="P:protein desumoylation"/>
    <property type="evidence" value="ECO:0007669"/>
    <property type="project" value="TreeGrafter"/>
</dbReference>
<dbReference type="PANTHER" id="PTHR12606">
    <property type="entry name" value="SENTRIN/SUMO-SPECIFIC PROTEASE"/>
    <property type="match status" value="1"/>
</dbReference>
<dbReference type="InterPro" id="IPR038765">
    <property type="entry name" value="Papain-like_cys_pep_sf"/>
</dbReference>
<evidence type="ECO:0000256" key="4">
    <source>
        <dbReference type="ARBA" id="ARBA00022807"/>
    </source>
</evidence>